<evidence type="ECO:0000313" key="1">
    <source>
        <dbReference type="EMBL" id="BAD23168.1"/>
    </source>
</evidence>
<dbReference type="EMBL" id="AP005066">
    <property type="protein sequence ID" value="BAD23168.1"/>
    <property type="molecule type" value="Genomic_DNA"/>
</dbReference>
<reference evidence="2" key="2">
    <citation type="journal article" date="2008" name="Nucleic Acids Res.">
        <title>The rice annotation project database (RAP-DB): 2008 update.</title>
        <authorList>
            <consortium name="The rice annotation project (RAP)"/>
        </authorList>
    </citation>
    <scope>GENOME REANNOTATION</scope>
    <source>
        <strain evidence="2">cv. Nipponbare</strain>
    </source>
</reference>
<protein>
    <submittedName>
        <fullName evidence="1">Uncharacterized protein</fullName>
    </submittedName>
</protein>
<name>Q6K6L3_ORYSJ</name>
<dbReference type="Proteomes" id="UP000000763">
    <property type="component" value="Chromosome 2"/>
</dbReference>
<gene>
    <name evidence="1" type="primary">P0047E05.4</name>
</gene>
<sequence>MSRAAAAPASASAFAEAAGFRCSRSVERARARVASTTRSRSIEVGCVVLGECLALLYSAFVGGVFSDLLEICDHMPA</sequence>
<reference evidence="2" key="1">
    <citation type="journal article" date="2005" name="Nature">
        <title>The map-based sequence of the rice genome.</title>
        <authorList>
            <consortium name="International rice genome sequencing project (IRGSP)"/>
            <person name="Matsumoto T."/>
            <person name="Wu J."/>
            <person name="Kanamori H."/>
            <person name="Katayose Y."/>
            <person name="Fujisawa M."/>
            <person name="Namiki N."/>
            <person name="Mizuno H."/>
            <person name="Yamamoto K."/>
            <person name="Antonio B.A."/>
            <person name="Baba T."/>
            <person name="Sakata K."/>
            <person name="Nagamura Y."/>
            <person name="Aoki H."/>
            <person name="Arikawa K."/>
            <person name="Arita K."/>
            <person name="Bito T."/>
            <person name="Chiden Y."/>
            <person name="Fujitsuka N."/>
            <person name="Fukunaka R."/>
            <person name="Hamada M."/>
            <person name="Harada C."/>
            <person name="Hayashi A."/>
            <person name="Hijishita S."/>
            <person name="Honda M."/>
            <person name="Hosokawa S."/>
            <person name="Ichikawa Y."/>
            <person name="Idonuma A."/>
            <person name="Iijima M."/>
            <person name="Ikeda M."/>
            <person name="Ikeno M."/>
            <person name="Ito K."/>
            <person name="Ito S."/>
            <person name="Ito T."/>
            <person name="Ito Y."/>
            <person name="Ito Y."/>
            <person name="Iwabuchi A."/>
            <person name="Kamiya K."/>
            <person name="Karasawa W."/>
            <person name="Kurita K."/>
            <person name="Katagiri S."/>
            <person name="Kikuta A."/>
            <person name="Kobayashi H."/>
            <person name="Kobayashi N."/>
            <person name="Machita K."/>
            <person name="Maehara T."/>
            <person name="Masukawa M."/>
            <person name="Mizubayashi T."/>
            <person name="Mukai Y."/>
            <person name="Nagasaki H."/>
            <person name="Nagata Y."/>
            <person name="Naito S."/>
            <person name="Nakashima M."/>
            <person name="Nakama Y."/>
            <person name="Nakamichi Y."/>
            <person name="Nakamura M."/>
            <person name="Meguro A."/>
            <person name="Negishi M."/>
            <person name="Ohta I."/>
            <person name="Ohta T."/>
            <person name="Okamoto M."/>
            <person name="Ono N."/>
            <person name="Saji S."/>
            <person name="Sakaguchi M."/>
            <person name="Sakai K."/>
            <person name="Shibata M."/>
            <person name="Shimokawa T."/>
            <person name="Song J."/>
            <person name="Takazaki Y."/>
            <person name="Terasawa K."/>
            <person name="Tsugane M."/>
            <person name="Tsuji K."/>
            <person name="Ueda S."/>
            <person name="Waki K."/>
            <person name="Yamagata H."/>
            <person name="Yamamoto M."/>
            <person name="Yamamoto S."/>
            <person name="Yamane H."/>
            <person name="Yoshiki S."/>
            <person name="Yoshihara R."/>
            <person name="Yukawa K."/>
            <person name="Zhong H."/>
            <person name="Yano M."/>
            <person name="Yuan Q."/>
            <person name="Ouyang S."/>
            <person name="Liu J."/>
            <person name="Jones K.M."/>
            <person name="Gansberger K."/>
            <person name="Moffat K."/>
            <person name="Hill J."/>
            <person name="Bera J."/>
            <person name="Fadrosh D."/>
            <person name="Jin S."/>
            <person name="Johri S."/>
            <person name="Kim M."/>
            <person name="Overton L."/>
            <person name="Reardon M."/>
            <person name="Tsitrin T."/>
            <person name="Vuong H."/>
            <person name="Weaver B."/>
            <person name="Ciecko A."/>
            <person name="Tallon L."/>
            <person name="Jackson J."/>
            <person name="Pai G."/>
            <person name="Aken S.V."/>
            <person name="Utterback T."/>
            <person name="Reidmuller S."/>
            <person name="Feldblyum T."/>
            <person name="Hsiao J."/>
            <person name="Zismann V."/>
            <person name="Iobst S."/>
            <person name="de Vazeille A.R."/>
            <person name="Buell C.R."/>
            <person name="Ying K."/>
            <person name="Li Y."/>
            <person name="Lu T."/>
            <person name="Huang Y."/>
            <person name="Zhao Q."/>
            <person name="Feng Q."/>
            <person name="Zhang L."/>
            <person name="Zhu J."/>
            <person name="Weng Q."/>
            <person name="Mu J."/>
            <person name="Lu Y."/>
            <person name="Fan D."/>
            <person name="Liu Y."/>
            <person name="Guan J."/>
            <person name="Zhang Y."/>
            <person name="Yu S."/>
            <person name="Liu X."/>
            <person name="Zhang Y."/>
            <person name="Hong G."/>
            <person name="Han B."/>
            <person name="Choisne N."/>
            <person name="Demange N."/>
            <person name="Orjeda G."/>
            <person name="Samain S."/>
            <person name="Cattolico L."/>
            <person name="Pelletier E."/>
            <person name="Couloux A."/>
            <person name="Segurens B."/>
            <person name="Wincker P."/>
            <person name="D'Hont A."/>
            <person name="Scarpelli C."/>
            <person name="Weissenbach J."/>
            <person name="Salanoubat M."/>
            <person name="Quetier F."/>
            <person name="Yu Y."/>
            <person name="Kim H.R."/>
            <person name="Rambo T."/>
            <person name="Currie J."/>
            <person name="Collura K."/>
            <person name="Luo M."/>
            <person name="Yang T."/>
            <person name="Ammiraju J.S.S."/>
            <person name="Engler F."/>
            <person name="Soderlund C."/>
            <person name="Wing R.A."/>
            <person name="Palmer L.E."/>
            <person name="de la Bastide M."/>
            <person name="Spiegel L."/>
            <person name="Nascimento L."/>
            <person name="Zutavern T."/>
            <person name="O'Shaughnessy A."/>
            <person name="Dike S."/>
            <person name="Dedhia N."/>
            <person name="Preston R."/>
            <person name="Balija V."/>
            <person name="McCombie W.R."/>
            <person name="Chow T."/>
            <person name="Chen H."/>
            <person name="Chung M."/>
            <person name="Chen C."/>
            <person name="Shaw J."/>
            <person name="Wu H."/>
            <person name="Hsiao K."/>
            <person name="Chao Y."/>
            <person name="Chu M."/>
            <person name="Cheng C."/>
            <person name="Hour A."/>
            <person name="Lee P."/>
            <person name="Lin S."/>
            <person name="Lin Y."/>
            <person name="Liou J."/>
            <person name="Liu S."/>
            <person name="Hsing Y."/>
            <person name="Raghuvanshi S."/>
            <person name="Mohanty A."/>
            <person name="Bharti A.K."/>
            <person name="Gaur A."/>
            <person name="Gupta V."/>
            <person name="Kumar D."/>
            <person name="Ravi V."/>
            <person name="Vij S."/>
            <person name="Kapur A."/>
            <person name="Khurana P."/>
            <person name="Khurana P."/>
            <person name="Khurana J.P."/>
            <person name="Tyagi A.K."/>
            <person name="Gaikwad K."/>
            <person name="Singh A."/>
            <person name="Dalal V."/>
            <person name="Srivastava S."/>
            <person name="Dixit A."/>
            <person name="Pal A.K."/>
            <person name="Ghazi I.A."/>
            <person name="Yadav M."/>
            <person name="Pandit A."/>
            <person name="Bhargava A."/>
            <person name="Sureshbabu K."/>
            <person name="Batra K."/>
            <person name="Sharma T.R."/>
            <person name="Mohapatra T."/>
            <person name="Singh N.K."/>
            <person name="Messing J."/>
            <person name="Nelson A.B."/>
            <person name="Fuks G."/>
            <person name="Kavchok S."/>
            <person name="Keizer G."/>
            <person name="Linton E."/>
            <person name="Llaca V."/>
            <person name="Song R."/>
            <person name="Tanyolac B."/>
            <person name="Young S."/>
            <person name="Ho-Il K."/>
            <person name="Hahn J.H."/>
            <person name="Sangsakoo G."/>
            <person name="Vanavichit A."/>
            <person name="de Mattos Luiz.A.T."/>
            <person name="Zimmer P.D."/>
            <person name="Malone G."/>
            <person name="Dellagostin O."/>
            <person name="de Oliveira A.C."/>
            <person name="Bevan M."/>
            <person name="Bancroft I."/>
            <person name="Minx P."/>
            <person name="Cordum H."/>
            <person name="Wilson R."/>
            <person name="Cheng Z."/>
            <person name="Jin W."/>
            <person name="Jiang J."/>
            <person name="Leong S.A."/>
            <person name="Iwama H."/>
            <person name="Gojobori T."/>
            <person name="Itoh T."/>
            <person name="Niimura Y."/>
            <person name="Fujii Y."/>
            <person name="Habara T."/>
            <person name="Sakai H."/>
            <person name="Sato Y."/>
            <person name="Wilson G."/>
            <person name="Kumar K."/>
            <person name="McCouch S."/>
            <person name="Juretic N."/>
            <person name="Hoen D."/>
            <person name="Wright S."/>
            <person name="Bruskiewich R."/>
            <person name="Bureau T."/>
            <person name="Miyao A."/>
            <person name="Hirochika H."/>
            <person name="Nishikawa T."/>
            <person name="Kadowaki K."/>
            <person name="Sugiura M."/>
            <person name="Burr B."/>
            <person name="Sasaki T."/>
        </authorList>
    </citation>
    <scope>NUCLEOTIDE SEQUENCE [LARGE SCALE GENOMIC DNA]</scope>
    <source>
        <strain evidence="2">cv. Nipponbare</strain>
    </source>
</reference>
<accession>Q6K6L3</accession>
<proteinExistence type="predicted"/>
<organism evidence="1 2">
    <name type="scientific">Oryza sativa subsp. japonica</name>
    <name type="common">Rice</name>
    <dbReference type="NCBI Taxonomy" id="39947"/>
    <lineage>
        <taxon>Eukaryota</taxon>
        <taxon>Viridiplantae</taxon>
        <taxon>Streptophyta</taxon>
        <taxon>Embryophyta</taxon>
        <taxon>Tracheophyta</taxon>
        <taxon>Spermatophyta</taxon>
        <taxon>Magnoliopsida</taxon>
        <taxon>Liliopsida</taxon>
        <taxon>Poales</taxon>
        <taxon>Poaceae</taxon>
        <taxon>BOP clade</taxon>
        <taxon>Oryzoideae</taxon>
        <taxon>Oryzeae</taxon>
        <taxon>Oryzinae</taxon>
        <taxon>Oryza</taxon>
        <taxon>Oryza sativa</taxon>
    </lineage>
</organism>
<evidence type="ECO:0000313" key="2">
    <source>
        <dbReference type="Proteomes" id="UP000000763"/>
    </source>
</evidence>
<dbReference type="AlphaFoldDB" id="Q6K6L3"/>